<evidence type="ECO:0000313" key="1">
    <source>
        <dbReference type="EMBL" id="KAK3187690.1"/>
    </source>
</evidence>
<accession>A0AAE0DTA0</accession>
<comment type="caution">
    <text evidence="1">The sequence shown here is derived from an EMBL/GenBank/DDBJ whole genome shotgun (WGS) entry which is preliminary data.</text>
</comment>
<dbReference type="EMBL" id="JANJYJ010000009">
    <property type="protein sequence ID" value="KAK3187690.1"/>
    <property type="molecule type" value="Genomic_DNA"/>
</dbReference>
<dbReference type="Gene3D" id="1.25.40.10">
    <property type="entry name" value="Tetratricopeptide repeat domain"/>
    <property type="match status" value="2"/>
</dbReference>
<organism evidence="1 2">
    <name type="scientific">Dipteronia sinensis</name>
    <dbReference type="NCBI Taxonomy" id="43782"/>
    <lineage>
        <taxon>Eukaryota</taxon>
        <taxon>Viridiplantae</taxon>
        <taxon>Streptophyta</taxon>
        <taxon>Embryophyta</taxon>
        <taxon>Tracheophyta</taxon>
        <taxon>Spermatophyta</taxon>
        <taxon>Magnoliopsida</taxon>
        <taxon>eudicotyledons</taxon>
        <taxon>Gunneridae</taxon>
        <taxon>Pentapetalae</taxon>
        <taxon>rosids</taxon>
        <taxon>malvids</taxon>
        <taxon>Sapindales</taxon>
        <taxon>Sapindaceae</taxon>
        <taxon>Hippocastanoideae</taxon>
        <taxon>Acereae</taxon>
        <taxon>Dipteronia</taxon>
    </lineage>
</organism>
<dbReference type="PANTHER" id="PTHR26312:SF221">
    <property type="entry name" value="OS04G0510600 PROTEIN"/>
    <property type="match status" value="1"/>
</dbReference>
<dbReference type="InterPro" id="IPR011990">
    <property type="entry name" value="TPR-like_helical_dom_sf"/>
</dbReference>
<proteinExistence type="predicted"/>
<dbReference type="InterPro" id="IPR003107">
    <property type="entry name" value="HAT"/>
</dbReference>
<dbReference type="SMART" id="SM00386">
    <property type="entry name" value="HAT"/>
    <property type="match status" value="6"/>
</dbReference>
<protein>
    <submittedName>
        <fullName evidence="1">Uncharacterized protein</fullName>
    </submittedName>
</protein>
<gene>
    <name evidence="1" type="ORF">Dsin_027251</name>
</gene>
<evidence type="ECO:0000313" key="2">
    <source>
        <dbReference type="Proteomes" id="UP001281410"/>
    </source>
</evidence>
<dbReference type="Proteomes" id="UP001281410">
    <property type="component" value="Unassembled WGS sequence"/>
</dbReference>
<dbReference type="GO" id="GO:0006396">
    <property type="term" value="P:RNA processing"/>
    <property type="evidence" value="ECO:0007669"/>
    <property type="project" value="InterPro"/>
</dbReference>
<dbReference type="PANTHER" id="PTHR26312">
    <property type="entry name" value="TETRATRICOPEPTIDE REPEAT PROTEIN 5"/>
    <property type="match status" value="1"/>
</dbReference>
<sequence length="362" mass="40686">MGLIEEEEEDNEAGLNLNGIQSLSIEEEFEPHSPSMYLATGLGKGIDGFDGFDGFNGGEVVDFTTVNFDESGNVEEYYKRMVDEYPCHPLFLRNYAKLLQSKGDLHGAEDYYRSATLADPGDGEILLQYAKLVWELHHDRDRASSYFERAAQAAPQDSNVLAAYASFLWEIEDDREDNVAQQKHVEFEKEDPHNLDKSVPEKASESFSPSLDIAAGLKIYMASFTTADADSDGNVENYLRRMVEENPSNPLVLRNYAQFLCQSKGDLHGAEEYYSRAILADPADGEIMSQYAKLVWELHHDHDKALSYFERAVQASPTDSHVLGAYASFLWEAEEDEEEDGARQDYFQMPLLHQGAVTTANA</sequence>
<keyword evidence="2" id="KW-1185">Reference proteome</keyword>
<name>A0AAE0DTA0_9ROSI</name>
<reference evidence="1" key="1">
    <citation type="journal article" date="2023" name="Plant J.">
        <title>Genome sequences and population genomics provide insights into the demographic history, inbreeding, and mutation load of two 'living fossil' tree species of Dipteronia.</title>
        <authorList>
            <person name="Feng Y."/>
            <person name="Comes H.P."/>
            <person name="Chen J."/>
            <person name="Zhu S."/>
            <person name="Lu R."/>
            <person name="Zhang X."/>
            <person name="Li P."/>
            <person name="Qiu J."/>
            <person name="Olsen K.M."/>
            <person name="Qiu Y."/>
        </authorList>
    </citation>
    <scope>NUCLEOTIDE SEQUENCE</scope>
    <source>
        <strain evidence="1">NBL</strain>
    </source>
</reference>
<dbReference type="AlphaFoldDB" id="A0AAE0DTA0"/>
<dbReference type="SUPFAM" id="SSF48452">
    <property type="entry name" value="TPR-like"/>
    <property type="match status" value="1"/>
</dbReference>